<gene>
    <name evidence="4" type="ORF">DGYR_LOCUS2168</name>
</gene>
<dbReference type="AlphaFoldDB" id="A0A7I8V9W9"/>
<sequence>MARVPGKIGYPLIGDESYEFYKDYHAYISKKFEHYGNIFCSRFLNKPTVFIGTHMGVRQLLNSQSNDLEMGYKSFMDHIFSDNILFASDFEAENLRRDLISIFSPQCLENCEEASFATEICQTVFLDLDASTAKETAEAISKLTTSHWHGLISVPVNLRLPGIKQSGYSKAIDAKNQLLKWIKDRLKTSIKGFPLRMKETFDEESAASHLLLFSTSLVPKAISSLICSFLLQATAEENFFEKISDQKVFDAFIKEIYRYYPPILGGRRIAKKDLIIDGYRIPENHSIVYLTHSANRDQMIFENGNTFNYERWLGDKDKPCIFTFGTSRRNCIGIKMVSIILETTCKLLLKEFTWTSNAVNDFQYKPLPISRPVDGYKCRFIPKGTI</sequence>
<dbReference type="SUPFAM" id="SSF48264">
    <property type="entry name" value="Cytochrome P450"/>
    <property type="match status" value="1"/>
</dbReference>
<dbReference type="GO" id="GO:0004497">
    <property type="term" value="F:monooxygenase activity"/>
    <property type="evidence" value="ECO:0007669"/>
    <property type="project" value="InterPro"/>
</dbReference>
<dbReference type="Proteomes" id="UP000549394">
    <property type="component" value="Unassembled WGS sequence"/>
</dbReference>
<name>A0A7I8V9W9_9ANNE</name>
<dbReference type="GO" id="GO:0005506">
    <property type="term" value="F:iron ion binding"/>
    <property type="evidence" value="ECO:0007669"/>
    <property type="project" value="InterPro"/>
</dbReference>
<dbReference type="InterPro" id="IPR001128">
    <property type="entry name" value="Cyt_P450"/>
</dbReference>
<organism evidence="4 5">
    <name type="scientific">Dimorphilus gyrociliatus</name>
    <dbReference type="NCBI Taxonomy" id="2664684"/>
    <lineage>
        <taxon>Eukaryota</taxon>
        <taxon>Metazoa</taxon>
        <taxon>Spiralia</taxon>
        <taxon>Lophotrochozoa</taxon>
        <taxon>Annelida</taxon>
        <taxon>Polychaeta</taxon>
        <taxon>Polychaeta incertae sedis</taxon>
        <taxon>Dinophilidae</taxon>
        <taxon>Dimorphilus</taxon>
    </lineage>
</organism>
<comment type="similarity">
    <text evidence="1">Belongs to the cytochrome P450 family.</text>
</comment>
<proteinExistence type="inferred from homology"/>
<dbReference type="GO" id="GO:0016705">
    <property type="term" value="F:oxidoreductase activity, acting on paired donors, with incorporation or reduction of molecular oxygen"/>
    <property type="evidence" value="ECO:0007669"/>
    <property type="project" value="InterPro"/>
</dbReference>
<comment type="caution">
    <text evidence="4">The sequence shown here is derived from an EMBL/GenBank/DDBJ whole genome shotgun (WGS) entry which is preliminary data.</text>
</comment>
<dbReference type="Gene3D" id="1.10.630.10">
    <property type="entry name" value="Cytochrome P450"/>
    <property type="match status" value="2"/>
</dbReference>
<dbReference type="GO" id="GO:0020037">
    <property type="term" value="F:heme binding"/>
    <property type="evidence" value="ECO:0007669"/>
    <property type="project" value="InterPro"/>
</dbReference>
<dbReference type="PRINTS" id="PR00359">
    <property type="entry name" value="BP450"/>
</dbReference>
<keyword evidence="5" id="KW-1185">Reference proteome</keyword>
<dbReference type="PANTHER" id="PTHR24286">
    <property type="entry name" value="CYTOCHROME P450 26"/>
    <property type="match status" value="1"/>
</dbReference>
<evidence type="ECO:0000256" key="3">
    <source>
        <dbReference type="ARBA" id="ARBA00023004"/>
    </source>
</evidence>
<evidence type="ECO:0000313" key="5">
    <source>
        <dbReference type="Proteomes" id="UP000549394"/>
    </source>
</evidence>
<dbReference type="EMBL" id="CAJFCJ010000003">
    <property type="protein sequence ID" value="CAD5113128.1"/>
    <property type="molecule type" value="Genomic_DNA"/>
</dbReference>
<protein>
    <submittedName>
        <fullName evidence="4">DgyrCDS2318</fullName>
    </submittedName>
</protein>
<evidence type="ECO:0000256" key="2">
    <source>
        <dbReference type="ARBA" id="ARBA00022723"/>
    </source>
</evidence>
<dbReference type="GO" id="GO:0016125">
    <property type="term" value="P:sterol metabolic process"/>
    <property type="evidence" value="ECO:0007669"/>
    <property type="project" value="TreeGrafter"/>
</dbReference>
<keyword evidence="2" id="KW-0479">Metal-binding</keyword>
<evidence type="ECO:0000313" key="4">
    <source>
        <dbReference type="EMBL" id="CAD5113128.1"/>
    </source>
</evidence>
<dbReference type="InterPro" id="IPR036396">
    <property type="entry name" value="Cyt_P450_sf"/>
</dbReference>
<evidence type="ECO:0000256" key="1">
    <source>
        <dbReference type="ARBA" id="ARBA00010617"/>
    </source>
</evidence>
<dbReference type="Pfam" id="PF00067">
    <property type="entry name" value="p450"/>
    <property type="match status" value="1"/>
</dbReference>
<dbReference type="OrthoDB" id="1470350at2759"/>
<keyword evidence="3" id="KW-0408">Iron</keyword>
<accession>A0A7I8V9W9</accession>
<dbReference type="InterPro" id="IPR002397">
    <property type="entry name" value="Cyt_P450_B"/>
</dbReference>
<reference evidence="4 5" key="1">
    <citation type="submission" date="2020-08" db="EMBL/GenBank/DDBJ databases">
        <authorList>
            <person name="Hejnol A."/>
        </authorList>
    </citation>
    <scope>NUCLEOTIDE SEQUENCE [LARGE SCALE GENOMIC DNA]</scope>
</reference>
<dbReference type="PANTHER" id="PTHR24286:SF252">
    <property type="entry name" value="CYTOCHROME P450 26B1"/>
    <property type="match status" value="1"/>
</dbReference>